<protein>
    <submittedName>
        <fullName evidence="2">Alpha-glucan phosphorylase</fullName>
    </submittedName>
</protein>
<dbReference type="AlphaFoldDB" id="A0AAN1SZI3"/>
<dbReference type="PANTHER" id="PTHR42655">
    <property type="entry name" value="GLYCOGEN PHOSPHORYLASE"/>
    <property type="match status" value="1"/>
</dbReference>
<dbReference type="NCBIfam" id="TIGR02094">
    <property type="entry name" value="more_P_ylases"/>
    <property type="match status" value="1"/>
</dbReference>
<sequence length="574" mass="64613">MDGKDYIAYFTMEIGLSEDIKTYSGGLGILAGDTVRSAADLGIRMVVVTLLHRKGYFRQRLDASGWQTEEDAIWPIADQLEEMEPRCTMEIEGRRLQLRAWKYEVKGVSGYSVPVIFLDTDLEQNAEQDRAITDHLYGGDVRYRICQEAVLGVGGVRMLSALGYNDIKRYHMNEGHAALLILELAHEFARQAWDLAYEPVSHTVTMEHLQLVKPKCIFTTHTPVPAGHDKFSVEQVRQVVTGYGEAFAELEHEFCPKNVLNMTYLALENSYYVNGVAKRHGEVTQQLFSKYDIHSITNGVHTATWAAPPIARLFDERIPGWREDNQSLRYALNISKRDIWAVHRQAKDILIGKVKELTGVSLAPDVFTIGFARRAAEYKRADLLFQDIDRLVEIAGKGGALQLVYAGKAHPQDMPGKELIRRIHEIKEILKGKIKLVYLEDYGIEMAKLITAGVDLWLNTPQPPLEASGTSGMKAAVNGVPSFSILDGWWAEGCIEGVTGWSIGADKNAVLGSGETREEDAQALYNKLEMVILPMFNNEPDRYSDVMRHSIALNASFFNTERMLTQYISKAYYR</sequence>
<dbReference type="Pfam" id="PF00343">
    <property type="entry name" value="Phosphorylase"/>
    <property type="match status" value="1"/>
</dbReference>
<dbReference type="Proteomes" id="UP001319121">
    <property type="component" value="Chromosome"/>
</dbReference>
<accession>A0AAN1SZI3</accession>
<dbReference type="InterPro" id="IPR011834">
    <property type="entry name" value="Agluc_phsphrylas"/>
</dbReference>
<dbReference type="EMBL" id="AP019536">
    <property type="protein sequence ID" value="BBI99970.1"/>
    <property type="molecule type" value="Genomic_DNA"/>
</dbReference>
<evidence type="ECO:0000256" key="1">
    <source>
        <dbReference type="ARBA" id="ARBA00006047"/>
    </source>
</evidence>
<dbReference type="GO" id="GO:0008184">
    <property type="term" value="F:glycogen phosphorylase activity"/>
    <property type="evidence" value="ECO:0007669"/>
    <property type="project" value="InterPro"/>
</dbReference>
<dbReference type="GO" id="GO:0030170">
    <property type="term" value="F:pyridoxal phosphate binding"/>
    <property type="evidence" value="ECO:0007669"/>
    <property type="project" value="InterPro"/>
</dbReference>
<organism evidence="2 3">
    <name type="scientific">Ferrigenium kumadai</name>
    <dbReference type="NCBI Taxonomy" id="1682490"/>
    <lineage>
        <taxon>Bacteria</taxon>
        <taxon>Pseudomonadati</taxon>
        <taxon>Pseudomonadota</taxon>
        <taxon>Betaproteobacteria</taxon>
        <taxon>Nitrosomonadales</taxon>
        <taxon>Gallionellaceae</taxon>
        <taxon>Ferrigenium</taxon>
    </lineage>
</organism>
<reference evidence="2 3" key="1">
    <citation type="submission" date="2019-03" db="EMBL/GenBank/DDBJ databases">
        <title>Complete genome sequence of Ferrigenium kumadai strain An22, a microaerophilic iron-oxidizing bacterium isolated from a paddy field soil.</title>
        <authorList>
            <person name="Watanabe T."/>
            <person name="Asakawa S."/>
        </authorList>
    </citation>
    <scope>NUCLEOTIDE SEQUENCE [LARGE SCALE GENOMIC DNA]</scope>
    <source>
        <strain evidence="2 3">An22</strain>
    </source>
</reference>
<name>A0AAN1SZI3_9PROT</name>
<gene>
    <name evidence="2" type="ORF">FGKAn22_16630</name>
</gene>
<dbReference type="Gene3D" id="3.40.50.2000">
    <property type="entry name" value="Glycogen Phosphorylase B"/>
    <property type="match status" value="3"/>
</dbReference>
<dbReference type="GO" id="GO:0005975">
    <property type="term" value="P:carbohydrate metabolic process"/>
    <property type="evidence" value="ECO:0007669"/>
    <property type="project" value="InterPro"/>
</dbReference>
<dbReference type="KEGG" id="fku:FGKAn22_16630"/>
<dbReference type="SUPFAM" id="SSF53756">
    <property type="entry name" value="UDP-Glycosyltransferase/glycogen phosphorylase"/>
    <property type="match status" value="1"/>
</dbReference>
<evidence type="ECO:0000313" key="3">
    <source>
        <dbReference type="Proteomes" id="UP001319121"/>
    </source>
</evidence>
<evidence type="ECO:0000313" key="2">
    <source>
        <dbReference type="EMBL" id="BBI99970.1"/>
    </source>
</evidence>
<dbReference type="InterPro" id="IPR000811">
    <property type="entry name" value="Glyco_trans_35"/>
</dbReference>
<proteinExistence type="inferred from homology"/>
<dbReference type="PANTHER" id="PTHR42655:SF1">
    <property type="entry name" value="GLYCOGEN PHOSPHORYLASE"/>
    <property type="match status" value="1"/>
</dbReference>
<keyword evidence="3" id="KW-1185">Reference proteome</keyword>
<comment type="similarity">
    <text evidence="1">Belongs to the glycogen phosphorylase family.</text>
</comment>
<dbReference type="RefSeq" id="WP_212785231.1">
    <property type="nucleotide sequence ID" value="NZ_AP019536.1"/>
</dbReference>
<dbReference type="InterPro" id="IPR052182">
    <property type="entry name" value="Glycogen/Maltodextrin_Phosph"/>
</dbReference>